<accession>A0A0Z8GJR4</accession>
<evidence type="ECO:0000313" key="1">
    <source>
        <dbReference type="EMBL" id="CYV00028.1"/>
    </source>
</evidence>
<name>A0A0Z8GJR4_STRSU</name>
<reference evidence="1 2" key="1">
    <citation type="submission" date="2016-02" db="EMBL/GenBank/DDBJ databases">
        <authorList>
            <consortium name="Pathogen Informatics"/>
        </authorList>
    </citation>
    <scope>NUCLEOTIDE SEQUENCE [LARGE SCALE GENOMIC DNA]</scope>
    <source>
        <strain evidence="1 2">LSS59</strain>
    </source>
</reference>
<gene>
    <name evidence="1" type="ORF">ERS132421_01361</name>
</gene>
<sequence>MSDLRQLQTLSVKSSFVDSTGATAQGSCVFASCNTTTRE</sequence>
<organism evidence="1 2">
    <name type="scientific">Streptococcus suis</name>
    <dbReference type="NCBI Taxonomy" id="1307"/>
    <lineage>
        <taxon>Bacteria</taxon>
        <taxon>Bacillati</taxon>
        <taxon>Bacillota</taxon>
        <taxon>Bacilli</taxon>
        <taxon>Lactobacillales</taxon>
        <taxon>Streptococcaceae</taxon>
        <taxon>Streptococcus</taxon>
    </lineage>
</organism>
<dbReference type="AlphaFoldDB" id="A0A0Z8GJR4"/>
<proteinExistence type="predicted"/>
<dbReference type="EMBL" id="FIHG01000007">
    <property type="protein sequence ID" value="CYV00028.1"/>
    <property type="molecule type" value="Genomic_DNA"/>
</dbReference>
<protein>
    <submittedName>
        <fullName evidence="1">Uncharacterized protein</fullName>
    </submittedName>
</protein>
<evidence type="ECO:0000313" key="2">
    <source>
        <dbReference type="Proteomes" id="UP000073200"/>
    </source>
</evidence>
<dbReference type="Proteomes" id="UP000073200">
    <property type="component" value="Unassembled WGS sequence"/>
</dbReference>
<dbReference type="PROSITE" id="PS51257">
    <property type="entry name" value="PROKAR_LIPOPROTEIN"/>
    <property type="match status" value="1"/>
</dbReference>